<dbReference type="STRING" id="1236689.MMALV_07750"/>
<dbReference type="FunCoup" id="M9SH84">
    <property type="interactions" value="1"/>
</dbReference>
<dbReference type="InParanoid" id="M9SH84"/>
<dbReference type="Proteomes" id="UP000012672">
    <property type="component" value="Chromosome"/>
</dbReference>
<feature type="domain" description="AAA+ ATPase" evidence="1">
    <location>
        <begin position="2"/>
        <end position="142"/>
    </location>
</feature>
<accession>M9SH84</accession>
<name>M9SH84_METAX</name>
<dbReference type="HOGENOM" id="CLU_1193419_0_0_2"/>
<protein>
    <submittedName>
        <fullName evidence="2">Ni2+-binding GTPase involved in regulation of expression and maturation of hydrogenase</fullName>
    </submittedName>
</protein>
<dbReference type="GO" id="GO:0051604">
    <property type="term" value="P:protein maturation"/>
    <property type="evidence" value="ECO:0007669"/>
    <property type="project" value="InterPro"/>
</dbReference>
<reference evidence="2 3" key="1">
    <citation type="journal article" date="2012" name="J. Bacteriol.">
        <title>Genome sequence of 'Candidatus Methanomethylophilus alvus' Mx1201, a methanogenic archaeon from the human gut belonging to a seventh order of methanogens.</title>
        <authorList>
            <person name="Borrel G."/>
            <person name="Harris H.M."/>
            <person name="Tottey W."/>
            <person name="Mihajlovski A."/>
            <person name="Parisot N."/>
            <person name="Peyretaillade E."/>
            <person name="Peyret P."/>
            <person name="Gribaldo S."/>
            <person name="O'Toole P.W."/>
            <person name="Brugere J.F."/>
        </authorList>
    </citation>
    <scope>NUCLEOTIDE SEQUENCE [LARGE SCALE GENOMIC DNA]</scope>
    <source>
        <strain evidence="2 3">Mx1201</strain>
    </source>
</reference>
<dbReference type="GO" id="GO:0003924">
    <property type="term" value="F:GTPase activity"/>
    <property type="evidence" value="ECO:0007669"/>
    <property type="project" value="InterPro"/>
</dbReference>
<dbReference type="GO" id="GO:0016151">
    <property type="term" value="F:nickel cation binding"/>
    <property type="evidence" value="ECO:0007669"/>
    <property type="project" value="InterPro"/>
</dbReference>
<evidence type="ECO:0000259" key="1">
    <source>
        <dbReference type="SMART" id="SM00382"/>
    </source>
</evidence>
<organism evidence="2 3">
    <name type="scientific">Methanomethylophilus alvi (strain Mx1201)</name>
    <dbReference type="NCBI Taxonomy" id="1236689"/>
    <lineage>
        <taxon>Archaea</taxon>
        <taxon>Methanobacteriati</taxon>
        <taxon>Thermoplasmatota</taxon>
        <taxon>Thermoplasmata</taxon>
        <taxon>Methanomassiliicoccales</taxon>
        <taxon>Methanomethylophilaceae</taxon>
        <taxon>Methanomethylophilus</taxon>
    </lineage>
</organism>
<proteinExistence type="predicted"/>
<sequence length="237" mass="25839">MTLRIMVVAGPPSAGKTAVIKQMIRYLKDKDKVAYLKIDVVAAFEDEELRSEFGIPARKVYSGDMCPDHMGIMVMRDAVAWAGEEGASVLIIESAGLCLRCTPYLSGALGICVMSSLSGTHAPLKMAPMIALADTCVVTKTDLISQAEKEVFRESIRRVSKDMDIVETNAVQGTGLKYLYRLMDSAPACEDMDSLELRGAPPLGVCTVCIGKKKIGWQNHFGVIRRLADDDNIYNGE</sequence>
<dbReference type="InterPro" id="IPR003593">
    <property type="entry name" value="AAA+_ATPase"/>
</dbReference>
<dbReference type="InterPro" id="IPR027417">
    <property type="entry name" value="P-loop_NTPase"/>
</dbReference>
<keyword evidence="3" id="KW-1185">Reference proteome</keyword>
<dbReference type="GO" id="GO:0008270">
    <property type="term" value="F:zinc ion binding"/>
    <property type="evidence" value="ECO:0007669"/>
    <property type="project" value="TreeGrafter"/>
</dbReference>
<dbReference type="EMBL" id="CP004049">
    <property type="protein sequence ID" value="AGI85513.1"/>
    <property type="molecule type" value="Genomic_DNA"/>
</dbReference>
<evidence type="ECO:0000313" key="3">
    <source>
        <dbReference type="Proteomes" id="UP000012672"/>
    </source>
</evidence>
<dbReference type="eggNOG" id="arCOG01231">
    <property type="taxonomic scope" value="Archaea"/>
</dbReference>
<dbReference type="Gene3D" id="3.40.50.300">
    <property type="entry name" value="P-loop containing nucleotide triphosphate hydrolases"/>
    <property type="match status" value="1"/>
</dbReference>
<dbReference type="AlphaFoldDB" id="M9SH84"/>
<dbReference type="InterPro" id="IPR003495">
    <property type="entry name" value="CobW/HypB/UreG_nucleotide-bd"/>
</dbReference>
<dbReference type="OrthoDB" id="52948at2157"/>
<dbReference type="PANTHER" id="PTHR30134">
    <property type="entry name" value="HYDROGENASE PROTEIN ASSEMBLY PROTEIN, NICKEL CHAPERONE"/>
    <property type="match status" value="1"/>
</dbReference>
<dbReference type="InterPro" id="IPR004392">
    <property type="entry name" value="Hyd_mat_HypB"/>
</dbReference>
<dbReference type="Pfam" id="PF02492">
    <property type="entry name" value="cobW"/>
    <property type="match status" value="1"/>
</dbReference>
<dbReference type="SUPFAM" id="SSF52540">
    <property type="entry name" value="P-loop containing nucleoside triphosphate hydrolases"/>
    <property type="match status" value="1"/>
</dbReference>
<dbReference type="KEGG" id="max:MMALV_07750"/>
<dbReference type="PANTHER" id="PTHR30134:SF1">
    <property type="entry name" value="COBW_HYPB_UREG NUCLEOTIDE-BINDING DOMAIN-CONTAINING PROTEIN"/>
    <property type="match status" value="1"/>
</dbReference>
<gene>
    <name evidence="2" type="ORF">MMALV_07750</name>
</gene>
<evidence type="ECO:0000313" key="2">
    <source>
        <dbReference type="EMBL" id="AGI85513.1"/>
    </source>
</evidence>
<dbReference type="SMART" id="SM00382">
    <property type="entry name" value="AAA"/>
    <property type="match status" value="1"/>
</dbReference>